<proteinExistence type="predicted"/>
<dbReference type="EMBL" id="CAJNJA010041697">
    <property type="protein sequence ID" value="CAE7777172.1"/>
    <property type="molecule type" value="Genomic_DNA"/>
</dbReference>
<dbReference type="OrthoDB" id="405996at2759"/>
<evidence type="ECO:0000313" key="6">
    <source>
        <dbReference type="Proteomes" id="UP000601435"/>
    </source>
</evidence>
<keyword evidence="3" id="KW-0472">Membrane</keyword>
<keyword evidence="2" id="KW-0378">Hydrolase</keyword>
<dbReference type="AlphaFoldDB" id="A0A812YII9"/>
<evidence type="ECO:0000256" key="2">
    <source>
        <dbReference type="ARBA" id="ARBA00022801"/>
    </source>
</evidence>
<evidence type="ECO:0000256" key="3">
    <source>
        <dbReference type="ARBA" id="ARBA00023136"/>
    </source>
</evidence>
<comment type="caution">
    <text evidence="5">The sequence shown here is derived from an EMBL/GenBank/DDBJ whole genome shotgun (WGS) entry which is preliminary data.</text>
</comment>
<dbReference type="GO" id="GO:0043813">
    <property type="term" value="F:phosphatidylinositol-3,5-bisphosphate 5-phosphatase activity"/>
    <property type="evidence" value="ECO:0007669"/>
    <property type="project" value="InterPro"/>
</dbReference>
<evidence type="ECO:0000313" key="5">
    <source>
        <dbReference type="EMBL" id="CAE7777172.1"/>
    </source>
</evidence>
<accession>A0A812YII9</accession>
<comment type="subcellular location">
    <subcellularLocation>
        <location evidence="1">Endomembrane system</location>
    </subcellularLocation>
</comment>
<dbReference type="InterPro" id="IPR002013">
    <property type="entry name" value="SAC_dom"/>
</dbReference>
<dbReference type="PANTHER" id="PTHR45738">
    <property type="entry name" value="POLYPHOSPHOINOSITIDE PHOSPHATASE"/>
    <property type="match status" value="1"/>
</dbReference>
<feature type="domain" description="SAC" evidence="4">
    <location>
        <begin position="1"/>
        <end position="129"/>
    </location>
</feature>
<gene>
    <name evidence="5" type="primary">FIG4</name>
    <name evidence="5" type="ORF">SNEC2469_LOCUS22753</name>
</gene>
<dbReference type="PANTHER" id="PTHR45738:SF5">
    <property type="entry name" value="POLYPHOSPHOINOSITIDE PHOSPHATASE"/>
    <property type="match status" value="1"/>
</dbReference>
<sequence>MNRELPENYRILYRPFDMKNHAKSNPTIYEVFARLAESVVTRVGFFHTKTGLQGRPERLQNGMVRTNCVDCLDRTNVLQFFVGLEVLKQQLTAMCLLPEPKMDFESQAVFVLSELYDVMGDHLALQYAGSVAHKKYQLLGSRPRMMTSSKELLTSIHRHYNNSFTDREKQACLNLFLGLYQPAIHPSMEKLDCDSWVHHKVLKDDYSPGEWWVEPLQKHRQNLLPLISKDPEYNIRLTQEGLQEWFCQVHKAEKYTWFEKLLANSDATFVQINPASRPLRTVGPYKKYLERKQKEAKHSEAPLSKPSFSLQPMSTEEREVYQTYVDTKQLSRLMWLESTATDQVPSCILPAFDALKGEQPSPAVSRSRQLMAHEVAQAAGNLGEELAQLVQIKLHEQGRSRSEAVLPETERPEKTPFFFLLKKKAREKVQSKQRVREQGHVGRMADAGRSTTASRLHMQLGRKRWMLCSYCGKACEAPMSELSDMQNQ</sequence>
<name>A0A812YII9_9DINO</name>
<dbReference type="InterPro" id="IPR043573">
    <property type="entry name" value="Fig4-like"/>
</dbReference>
<dbReference type="Proteomes" id="UP000601435">
    <property type="component" value="Unassembled WGS sequence"/>
</dbReference>
<reference evidence="5" key="1">
    <citation type="submission" date="2021-02" db="EMBL/GenBank/DDBJ databases">
        <authorList>
            <person name="Dougan E. K."/>
            <person name="Rhodes N."/>
            <person name="Thang M."/>
            <person name="Chan C."/>
        </authorList>
    </citation>
    <scope>NUCLEOTIDE SEQUENCE</scope>
</reference>
<protein>
    <submittedName>
        <fullName evidence="5">FIG4 protein</fullName>
    </submittedName>
</protein>
<dbReference type="PROSITE" id="PS50275">
    <property type="entry name" value="SAC"/>
    <property type="match status" value="1"/>
</dbReference>
<evidence type="ECO:0000256" key="1">
    <source>
        <dbReference type="ARBA" id="ARBA00004308"/>
    </source>
</evidence>
<dbReference type="GO" id="GO:0046856">
    <property type="term" value="P:phosphatidylinositol dephosphorylation"/>
    <property type="evidence" value="ECO:0007669"/>
    <property type="project" value="InterPro"/>
</dbReference>
<organism evidence="5 6">
    <name type="scientific">Symbiodinium necroappetens</name>
    <dbReference type="NCBI Taxonomy" id="1628268"/>
    <lineage>
        <taxon>Eukaryota</taxon>
        <taxon>Sar</taxon>
        <taxon>Alveolata</taxon>
        <taxon>Dinophyceae</taxon>
        <taxon>Suessiales</taxon>
        <taxon>Symbiodiniaceae</taxon>
        <taxon>Symbiodinium</taxon>
    </lineage>
</organism>
<keyword evidence="6" id="KW-1185">Reference proteome</keyword>
<dbReference type="GO" id="GO:0012505">
    <property type="term" value="C:endomembrane system"/>
    <property type="evidence" value="ECO:0007669"/>
    <property type="project" value="UniProtKB-SubCell"/>
</dbReference>
<feature type="non-terminal residue" evidence="5">
    <location>
        <position position="488"/>
    </location>
</feature>
<evidence type="ECO:0000259" key="4">
    <source>
        <dbReference type="PROSITE" id="PS50275"/>
    </source>
</evidence>